<evidence type="ECO:0000256" key="1">
    <source>
        <dbReference type="ARBA" id="ARBA00012835"/>
    </source>
</evidence>
<feature type="domain" description="Glutamyl/glutaminyl-tRNA synthetase class Ib catalytic" evidence="9">
    <location>
        <begin position="34"/>
        <end position="316"/>
    </location>
</feature>
<evidence type="ECO:0000256" key="7">
    <source>
        <dbReference type="RuleBase" id="RU363037"/>
    </source>
</evidence>
<dbReference type="AlphaFoldDB" id="A0A9P7ZFH7"/>
<feature type="compositionally biased region" description="Polar residues" evidence="8">
    <location>
        <begin position="1"/>
        <end position="16"/>
    </location>
</feature>
<sequence length="561" mass="62695">MAEATTPSLSRFQELSRQVKRPPRILGQKTDLPIRARFAPSPTGQLHLGSVRTALFNNLVALASSEGAFILRVEDTDQRRLNKGAEKQMIQDLRWLGLVWTEGPDVGGPHGPYRQSERLGIYKKHVDELIGNGHAYRCFCSPEDLERQKLEAHETGMATVYPGTCRSVTSSESDQRAAAGESHVVRFKGDAFGIIGFKDAVYGSFQKKEKEEDFVIFKTDGYPTYHLANVVDDHLMGITHVIRGEEWLISTPKHLALYKAFCWKPPTFAHLGLLINDDGSKLSKRNASASITSYKDNFFAPMAFQTWLASLGSSRKSQGGPIPRTIAALASDLSYKFTKGGIKINQERLINFDSSYFYSIIPNPTPEEEEILLQNMQIPILKAVQSLDNNSFPSFADRAGHAWDGPKERTHFLAQDDAKIISHLLRTLHSRLKNRGDAQKLVLDHPHYFWRPPVALLTESLATHPVPEALLDAIERVCHQPELWVDPLTPKAATPSSTVSKAVAKVMDGDGAKFTAYKEQRTLATGNPDRASHSSEELFQALGRHEWLHRINLVRDIMGKT</sequence>
<dbReference type="SUPFAM" id="SSF52374">
    <property type="entry name" value="Nucleotidylyl transferase"/>
    <property type="match status" value="1"/>
</dbReference>
<dbReference type="NCBIfam" id="TIGR00464">
    <property type="entry name" value="gltX_bact"/>
    <property type="match status" value="1"/>
</dbReference>
<dbReference type="Proteomes" id="UP000887229">
    <property type="component" value="Unassembled WGS sequence"/>
</dbReference>
<dbReference type="CDD" id="cd00808">
    <property type="entry name" value="GluRS_core"/>
    <property type="match status" value="1"/>
</dbReference>
<organism evidence="10 11">
    <name type="scientific">Emericellopsis atlantica</name>
    <dbReference type="NCBI Taxonomy" id="2614577"/>
    <lineage>
        <taxon>Eukaryota</taxon>
        <taxon>Fungi</taxon>
        <taxon>Dikarya</taxon>
        <taxon>Ascomycota</taxon>
        <taxon>Pezizomycotina</taxon>
        <taxon>Sordariomycetes</taxon>
        <taxon>Hypocreomycetidae</taxon>
        <taxon>Hypocreales</taxon>
        <taxon>Bionectriaceae</taxon>
        <taxon>Emericellopsis</taxon>
    </lineage>
</organism>
<dbReference type="InterPro" id="IPR014729">
    <property type="entry name" value="Rossmann-like_a/b/a_fold"/>
</dbReference>
<proteinExistence type="inferred from homology"/>
<evidence type="ECO:0000256" key="8">
    <source>
        <dbReference type="SAM" id="MobiDB-lite"/>
    </source>
</evidence>
<dbReference type="HAMAP" id="MF_00022">
    <property type="entry name" value="Glu_tRNA_synth_type1"/>
    <property type="match status" value="1"/>
</dbReference>
<dbReference type="PANTHER" id="PTHR43311:SF2">
    <property type="entry name" value="GLUTAMATE--TRNA LIGASE, MITOCHONDRIAL-RELATED"/>
    <property type="match status" value="1"/>
</dbReference>
<dbReference type="GO" id="GO:0008270">
    <property type="term" value="F:zinc ion binding"/>
    <property type="evidence" value="ECO:0007669"/>
    <property type="project" value="InterPro"/>
</dbReference>
<dbReference type="InterPro" id="IPR000924">
    <property type="entry name" value="Glu/Gln-tRNA-synth"/>
</dbReference>
<dbReference type="GeneID" id="70292529"/>
<dbReference type="PANTHER" id="PTHR43311">
    <property type="entry name" value="GLUTAMATE--TRNA LIGASE"/>
    <property type="match status" value="1"/>
</dbReference>
<dbReference type="GO" id="GO:0005524">
    <property type="term" value="F:ATP binding"/>
    <property type="evidence" value="ECO:0007669"/>
    <property type="project" value="UniProtKB-KW"/>
</dbReference>
<comment type="caution">
    <text evidence="10">The sequence shown here is derived from an EMBL/GenBank/DDBJ whole genome shotgun (WGS) entry which is preliminary data.</text>
</comment>
<dbReference type="EC" id="6.1.1.17" evidence="1"/>
<evidence type="ECO:0000256" key="6">
    <source>
        <dbReference type="ARBA" id="ARBA00030865"/>
    </source>
</evidence>
<dbReference type="EMBL" id="MU251274">
    <property type="protein sequence ID" value="KAG9250761.1"/>
    <property type="molecule type" value="Genomic_DNA"/>
</dbReference>
<dbReference type="RefSeq" id="XP_046114685.1">
    <property type="nucleotide sequence ID" value="XM_046261626.1"/>
</dbReference>
<dbReference type="InterPro" id="IPR033910">
    <property type="entry name" value="GluRS_core"/>
</dbReference>
<keyword evidence="2 7" id="KW-0436">Ligase</keyword>
<keyword evidence="7" id="KW-0648">Protein biosynthesis</keyword>
<evidence type="ECO:0000256" key="3">
    <source>
        <dbReference type="ARBA" id="ARBA00022741"/>
    </source>
</evidence>
<reference evidence="10" key="1">
    <citation type="journal article" date="2021" name="IMA Fungus">
        <title>Genomic characterization of three marine fungi, including Emericellopsis atlantica sp. nov. with signatures of a generalist lifestyle and marine biomass degradation.</title>
        <authorList>
            <person name="Hagestad O.C."/>
            <person name="Hou L."/>
            <person name="Andersen J.H."/>
            <person name="Hansen E.H."/>
            <person name="Altermark B."/>
            <person name="Li C."/>
            <person name="Kuhnert E."/>
            <person name="Cox R.J."/>
            <person name="Crous P.W."/>
            <person name="Spatafora J.W."/>
            <person name="Lail K."/>
            <person name="Amirebrahimi M."/>
            <person name="Lipzen A."/>
            <person name="Pangilinan J."/>
            <person name="Andreopoulos W."/>
            <person name="Hayes R.D."/>
            <person name="Ng V."/>
            <person name="Grigoriev I.V."/>
            <person name="Jackson S.A."/>
            <person name="Sutton T.D.S."/>
            <person name="Dobson A.D.W."/>
            <person name="Rama T."/>
        </authorList>
    </citation>
    <scope>NUCLEOTIDE SEQUENCE</scope>
    <source>
        <strain evidence="10">TS7</strain>
    </source>
</reference>
<name>A0A9P7ZFH7_9HYPO</name>
<keyword evidence="11" id="KW-1185">Reference proteome</keyword>
<gene>
    <name evidence="10" type="ORF">F5Z01DRAFT_628826</name>
</gene>
<accession>A0A9P7ZFH7</accession>
<evidence type="ECO:0000313" key="10">
    <source>
        <dbReference type="EMBL" id="KAG9250761.1"/>
    </source>
</evidence>
<dbReference type="InterPro" id="IPR020058">
    <property type="entry name" value="Glu/Gln-tRNA-synth_Ib_cat-dom"/>
</dbReference>
<dbReference type="GO" id="GO:0004818">
    <property type="term" value="F:glutamate-tRNA ligase activity"/>
    <property type="evidence" value="ECO:0007669"/>
    <property type="project" value="UniProtKB-EC"/>
</dbReference>
<protein>
    <recommendedName>
        <fullName evidence="1">glutamate--tRNA ligase</fullName>
        <ecNumber evidence="1">6.1.1.17</ecNumber>
    </recommendedName>
    <alternativeName>
        <fullName evidence="6">Glutamyl-tRNA synthetase</fullName>
    </alternativeName>
</protein>
<keyword evidence="4 7" id="KW-0067">ATP-binding</keyword>
<dbReference type="Gene3D" id="3.40.50.620">
    <property type="entry name" value="HUPs"/>
    <property type="match status" value="1"/>
</dbReference>
<dbReference type="InterPro" id="IPR004527">
    <property type="entry name" value="Glu-tRNA-ligase_bac/mito"/>
</dbReference>
<dbReference type="Pfam" id="PF00749">
    <property type="entry name" value="tRNA-synt_1c"/>
    <property type="match status" value="1"/>
</dbReference>
<evidence type="ECO:0000259" key="9">
    <source>
        <dbReference type="Pfam" id="PF00749"/>
    </source>
</evidence>
<dbReference type="InterPro" id="IPR049940">
    <property type="entry name" value="GluQ/Sye"/>
</dbReference>
<feature type="region of interest" description="Disordered" evidence="8">
    <location>
        <begin position="1"/>
        <end position="26"/>
    </location>
</feature>
<evidence type="ECO:0000256" key="5">
    <source>
        <dbReference type="ARBA" id="ARBA00023146"/>
    </source>
</evidence>
<comment type="similarity">
    <text evidence="7">Belongs to the class-I aminoacyl-tRNA synthetase family.</text>
</comment>
<evidence type="ECO:0000256" key="2">
    <source>
        <dbReference type="ARBA" id="ARBA00022598"/>
    </source>
</evidence>
<evidence type="ECO:0000256" key="4">
    <source>
        <dbReference type="ARBA" id="ARBA00022840"/>
    </source>
</evidence>
<dbReference type="GO" id="GO:0006424">
    <property type="term" value="P:glutamyl-tRNA aminoacylation"/>
    <property type="evidence" value="ECO:0007669"/>
    <property type="project" value="InterPro"/>
</dbReference>
<dbReference type="GO" id="GO:0005739">
    <property type="term" value="C:mitochondrion"/>
    <property type="evidence" value="ECO:0007669"/>
    <property type="project" value="TreeGrafter"/>
</dbReference>
<keyword evidence="5 7" id="KW-0030">Aminoacyl-tRNA synthetase</keyword>
<dbReference type="OrthoDB" id="428822at2759"/>
<keyword evidence="3 7" id="KW-0547">Nucleotide-binding</keyword>
<evidence type="ECO:0000313" key="11">
    <source>
        <dbReference type="Proteomes" id="UP000887229"/>
    </source>
</evidence>
<dbReference type="PRINTS" id="PR00987">
    <property type="entry name" value="TRNASYNTHGLU"/>
</dbReference>